<dbReference type="Pfam" id="PF05768">
    <property type="entry name" value="Glrx-like"/>
    <property type="match status" value="1"/>
</dbReference>
<comment type="caution">
    <text evidence="1">The sequence shown here is derived from an EMBL/GenBank/DDBJ whole genome shotgun (WGS) entry which is preliminary data.</text>
</comment>
<dbReference type="InterPro" id="IPR036249">
    <property type="entry name" value="Thioredoxin-like_sf"/>
</dbReference>
<protein>
    <submittedName>
        <fullName evidence="1">NrdH-redoxin</fullName>
    </submittedName>
</protein>
<dbReference type="Proteomes" id="UP000604341">
    <property type="component" value="Unassembled WGS sequence"/>
</dbReference>
<organism evidence="1 2">
    <name type="scientific">Deinococcus radiotolerans</name>
    <dbReference type="NCBI Taxonomy" id="1309407"/>
    <lineage>
        <taxon>Bacteria</taxon>
        <taxon>Thermotogati</taxon>
        <taxon>Deinococcota</taxon>
        <taxon>Deinococci</taxon>
        <taxon>Deinococcales</taxon>
        <taxon>Deinococcaceae</taxon>
        <taxon>Deinococcus</taxon>
    </lineage>
</organism>
<dbReference type="SUPFAM" id="SSF52833">
    <property type="entry name" value="Thioredoxin-like"/>
    <property type="match status" value="1"/>
</dbReference>
<evidence type="ECO:0000313" key="1">
    <source>
        <dbReference type="EMBL" id="GGK86904.1"/>
    </source>
</evidence>
<evidence type="ECO:0000313" key="2">
    <source>
        <dbReference type="Proteomes" id="UP000604341"/>
    </source>
</evidence>
<dbReference type="InterPro" id="IPR008554">
    <property type="entry name" value="Glutaredoxin-like"/>
</dbReference>
<keyword evidence="2" id="KW-1185">Reference proteome</keyword>
<dbReference type="EMBL" id="BMPE01000001">
    <property type="protein sequence ID" value="GGK86904.1"/>
    <property type="molecule type" value="Genomic_DNA"/>
</dbReference>
<reference evidence="2" key="1">
    <citation type="journal article" date="2019" name="Int. J. Syst. Evol. Microbiol.">
        <title>The Global Catalogue of Microorganisms (GCM) 10K type strain sequencing project: providing services to taxonomists for standard genome sequencing and annotation.</title>
        <authorList>
            <consortium name="The Broad Institute Genomics Platform"/>
            <consortium name="The Broad Institute Genome Sequencing Center for Infectious Disease"/>
            <person name="Wu L."/>
            <person name="Ma J."/>
        </authorList>
    </citation>
    <scope>NUCLEOTIDE SEQUENCE [LARGE SCALE GENOMIC DNA]</scope>
    <source>
        <strain evidence="2">JCM 19173</strain>
    </source>
</reference>
<gene>
    <name evidence="1" type="ORF">GCM10010844_01770</name>
</gene>
<dbReference type="PROSITE" id="PS51354">
    <property type="entry name" value="GLUTAREDOXIN_2"/>
    <property type="match status" value="1"/>
</dbReference>
<dbReference type="RefSeq" id="WP_189067091.1">
    <property type="nucleotide sequence ID" value="NZ_BMPE01000001.1"/>
</dbReference>
<accession>A0ABQ2FGE7</accession>
<proteinExistence type="predicted"/>
<dbReference type="Gene3D" id="3.40.30.10">
    <property type="entry name" value="Glutaredoxin"/>
    <property type="match status" value="1"/>
</dbReference>
<name>A0ABQ2FGE7_9DEIO</name>
<sequence>MALPTLTLYTRPGCALCEQAAHHLSDLEFRFTPVNIDVDPDLRARWSEHVPVLTWTPAGQAEQVLGKGSFSRGRLGQIKLHLLRLQP</sequence>